<dbReference type="SUPFAM" id="SSF57701">
    <property type="entry name" value="Zn2/Cys6 DNA-binding domain"/>
    <property type="match status" value="1"/>
</dbReference>
<dbReference type="EMBL" id="GG745361">
    <property type="protein sequence ID" value="KNE69472.1"/>
    <property type="molecule type" value="Genomic_DNA"/>
</dbReference>
<dbReference type="GO" id="GO:0003677">
    <property type="term" value="F:DNA binding"/>
    <property type="evidence" value="ECO:0007669"/>
    <property type="project" value="InterPro"/>
</dbReference>
<reference evidence="6" key="2">
    <citation type="submission" date="2009-11" db="EMBL/GenBank/DDBJ databases">
        <title>The Genome Sequence of Allomyces macrogynus strain ATCC 38327.</title>
        <authorList>
            <consortium name="The Broad Institute Genome Sequencing Platform"/>
            <person name="Russ C."/>
            <person name="Cuomo C."/>
            <person name="Shea T."/>
            <person name="Young S.K."/>
            <person name="Zeng Q."/>
            <person name="Koehrsen M."/>
            <person name="Haas B."/>
            <person name="Borodovsky M."/>
            <person name="Guigo R."/>
            <person name="Alvarado L."/>
            <person name="Berlin A."/>
            <person name="Borenstein D."/>
            <person name="Chen Z."/>
            <person name="Engels R."/>
            <person name="Freedman E."/>
            <person name="Gellesch M."/>
            <person name="Goldberg J."/>
            <person name="Griggs A."/>
            <person name="Gujja S."/>
            <person name="Heiman D."/>
            <person name="Hepburn T."/>
            <person name="Howarth C."/>
            <person name="Jen D."/>
            <person name="Larson L."/>
            <person name="Lewis B."/>
            <person name="Mehta T."/>
            <person name="Park D."/>
            <person name="Pearson M."/>
            <person name="Roberts A."/>
            <person name="Saif S."/>
            <person name="Shenoy N."/>
            <person name="Sisk P."/>
            <person name="Stolte C."/>
            <person name="Sykes S."/>
            <person name="Walk T."/>
            <person name="White J."/>
            <person name="Yandava C."/>
            <person name="Burger G."/>
            <person name="Gray M.W."/>
            <person name="Holland P.W.H."/>
            <person name="King N."/>
            <person name="Lang F.B.F."/>
            <person name="Roger A.J."/>
            <person name="Ruiz-Trillo I."/>
            <person name="Lander E."/>
            <person name="Nusbaum C."/>
        </authorList>
    </citation>
    <scope>NUCLEOTIDE SEQUENCE [LARGE SCALE GENOMIC DNA]</scope>
    <source>
        <strain evidence="6">ATCC 38327</strain>
    </source>
</reference>
<dbReference type="CDD" id="cd12148">
    <property type="entry name" value="fungal_TF_MHR"/>
    <property type="match status" value="1"/>
</dbReference>
<dbReference type="SMART" id="SM00906">
    <property type="entry name" value="Fungal_trans"/>
    <property type="match status" value="1"/>
</dbReference>
<dbReference type="SMART" id="SM00066">
    <property type="entry name" value="GAL4"/>
    <property type="match status" value="1"/>
</dbReference>
<keyword evidence="1" id="KW-0479">Metal-binding</keyword>
<dbReference type="InterPro" id="IPR001138">
    <property type="entry name" value="Zn2Cys6_DnaBD"/>
</dbReference>
<dbReference type="GO" id="GO:0000981">
    <property type="term" value="F:DNA-binding transcription factor activity, RNA polymerase II-specific"/>
    <property type="evidence" value="ECO:0007669"/>
    <property type="project" value="InterPro"/>
</dbReference>
<dbReference type="PROSITE" id="PS50048">
    <property type="entry name" value="ZN2_CY6_FUNGAL_2"/>
    <property type="match status" value="1"/>
</dbReference>
<dbReference type="GO" id="GO:0008270">
    <property type="term" value="F:zinc ion binding"/>
    <property type="evidence" value="ECO:0007669"/>
    <property type="project" value="InterPro"/>
</dbReference>
<evidence type="ECO:0000256" key="1">
    <source>
        <dbReference type="ARBA" id="ARBA00022723"/>
    </source>
</evidence>
<dbReference type="PANTHER" id="PTHR46910:SF1">
    <property type="entry name" value="MISCELLANEOUS ZN(II)2CYS6 TRANSCRIPTION FACTOR (EUROFUNG)-RELATED"/>
    <property type="match status" value="1"/>
</dbReference>
<reference evidence="5 6" key="1">
    <citation type="submission" date="2009-11" db="EMBL/GenBank/DDBJ databases">
        <title>Annotation of Allomyces macrogynus ATCC 38327.</title>
        <authorList>
            <consortium name="The Broad Institute Genome Sequencing Platform"/>
            <person name="Russ C."/>
            <person name="Cuomo C."/>
            <person name="Burger G."/>
            <person name="Gray M.W."/>
            <person name="Holland P.W.H."/>
            <person name="King N."/>
            <person name="Lang F.B.F."/>
            <person name="Roger A.J."/>
            <person name="Ruiz-Trillo I."/>
            <person name="Young S.K."/>
            <person name="Zeng Q."/>
            <person name="Gargeya S."/>
            <person name="Fitzgerald M."/>
            <person name="Haas B."/>
            <person name="Abouelleil A."/>
            <person name="Alvarado L."/>
            <person name="Arachchi H.M."/>
            <person name="Berlin A."/>
            <person name="Chapman S.B."/>
            <person name="Gearin G."/>
            <person name="Goldberg J."/>
            <person name="Griggs A."/>
            <person name="Gujja S."/>
            <person name="Hansen M."/>
            <person name="Heiman D."/>
            <person name="Howarth C."/>
            <person name="Larimer J."/>
            <person name="Lui A."/>
            <person name="MacDonald P.J.P."/>
            <person name="McCowen C."/>
            <person name="Montmayeur A."/>
            <person name="Murphy C."/>
            <person name="Neiman D."/>
            <person name="Pearson M."/>
            <person name="Priest M."/>
            <person name="Roberts A."/>
            <person name="Saif S."/>
            <person name="Shea T."/>
            <person name="Sisk P."/>
            <person name="Stolte C."/>
            <person name="Sykes S."/>
            <person name="Wortman J."/>
            <person name="Nusbaum C."/>
            <person name="Birren B."/>
        </authorList>
    </citation>
    <scope>NUCLEOTIDE SEQUENCE [LARGE SCALE GENOMIC DNA]</scope>
    <source>
        <strain evidence="5 6">ATCC 38327</strain>
    </source>
</reference>
<feature type="compositionally biased region" description="Low complexity" evidence="3">
    <location>
        <begin position="157"/>
        <end position="170"/>
    </location>
</feature>
<dbReference type="STRING" id="578462.A0A0L0T419"/>
<dbReference type="Pfam" id="PF04082">
    <property type="entry name" value="Fungal_trans"/>
    <property type="match status" value="1"/>
</dbReference>
<feature type="region of interest" description="Disordered" evidence="3">
    <location>
        <begin position="767"/>
        <end position="807"/>
    </location>
</feature>
<feature type="compositionally biased region" description="Low complexity" evidence="3">
    <location>
        <begin position="788"/>
        <end position="807"/>
    </location>
</feature>
<dbReference type="Proteomes" id="UP000054350">
    <property type="component" value="Unassembled WGS sequence"/>
</dbReference>
<evidence type="ECO:0000313" key="6">
    <source>
        <dbReference type="Proteomes" id="UP000054350"/>
    </source>
</evidence>
<evidence type="ECO:0000256" key="3">
    <source>
        <dbReference type="SAM" id="MobiDB-lite"/>
    </source>
</evidence>
<dbReference type="InterPro" id="IPR007219">
    <property type="entry name" value="XnlR_reg_dom"/>
</dbReference>
<dbReference type="PROSITE" id="PS00463">
    <property type="entry name" value="ZN2_CY6_FUNGAL_1"/>
    <property type="match status" value="1"/>
</dbReference>
<proteinExistence type="predicted"/>
<dbReference type="InterPro" id="IPR036864">
    <property type="entry name" value="Zn2-C6_fun-type_DNA-bd_sf"/>
</dbReference>
<dbReference type="Pfam" id="PF00172">
    <property type="entry name" value="Zn_clus"/>
    <property type="match status" value="1"/>
</dbReference>
<feature type="compositionally biased region" description="Pro residues" evidence="3">
    <location>
        <begin position="198"/>
        <end position="208"/>
    </location>
</feature>
<accession>A0A0L0T419</accession>
<dbReference type="CDD" id="cd00067">
    <property type="entry name" value="GAL4"/>
    <property type="match status" value="1"/>
</dbReference>
<feature type="region of interest" description="Disordered" evidence="3">
    <location>
        <begin position="157"/>
        <end position="237"/>
    </location>
</feature>
<dbReference type="PANTHER" id="PTHR46910">
    <property type="entry name" value="TRANSCRIPTION FACTOR PDR1"/>
    <property type="match status" value="1"/>
</dbReference>
<dbReference type="VEuPathDB" id="FungiDB:AMAG_14042"/>
<evidence type="ECO:0000259" key="4">
    <source>
        <dbReference type="PROSITE" id="PS50048"/>
    </source>
</evidence>
<dbReference type="OMA" id="ANIVTTW"/>
<sequence>MSDLVGDLSETPAAAAAAAATAAAAAAHHIPPRTGPVLAGPMYRRTRTTQACETCRKRKVKCDGHQPCRHCFEFSLVCKYVATPHASAKRPRRSTGSAAAQAQVAAGETPSPEDSNADLTEGDTRARPASSRKRSRGGALASASAAAAAADATDALATGADSSGTGADAAPRVSAHPSRSNTPETASASSMTSTAGTAPPPPPPPPRFTPRGPLASPGSRGASVPARTIRESTAQDIEDMTDNMLLMVSLDASGRPRSYSKLGHSNGLHLLRGWSQAVNTDSVLYVHPQLQNRLRARELAREQALFPQRHFVLTMFDVYFATMHHWIPILDRTAVLEELDKPMPHFMLLYAILCVGCAVFERLHQLTVVNSPRLWSTWCAERVLRMLPSVTVSPVHQIETVQAILLVGNHYMNAPGSPWVLNGIALRIAQDMGLFLDLRAPPFRTVNMCIPTWGKTWAFTYTMDRFGSALSGRPLMFHEDDCFLSTEVFLKTPENIAKYREDLLVEPDHFFVWYVRLMDITGKIIRSVNSISLRRHLPYTLPELHAMLSQYRAELPKTLQFDPNEKDRRKRTINAALSLVYYSAVVSLYRPLVSSKSAAVASSPMRPQYLALLEASVKAMLQALETIVDDMALFPYRLHYVSITLLSVCVLIADHSRKLGRPADPAVVSYLDRVDTVLAKVSPTWPASTLFRRIVHDVKANIQGVRIELGQLGVQTLWVMEKSNTHIEDAVLFLDQPPDMQRPDIDALAQEYVTRFQLAGLKMPFGAGGADEENSNAQEPCARNGLVPSRSASMSSGSTGPTSPTGSAFRADAAAAAAAGAAYCPRPNEAMCAPGATPPTGTLPNPCVPTLCTSNPCAPDPAAAAAFQFDPASAAALGLPSFPASLAARDLGQVLEWSPQDALWDWNAWAMAAGQADAGSAHEPGSGGIPAMFGDAGAFAAPPAAAPWGTMWPPAPPAACTPVTGGGDPMAWLSMAGLGLPGSTPGPPQPPPPPPSGAGLPSLFPADFHLGGPGNAAGPARTNGVSGAPGRTSSPGPL</sequence>
<protein>
    <recommendedName>
        <fullName evidence="4">Zn(2)-C6 fungal-type domain-containing protein</fullName>
    </recommendedName>
</protein>
<feature type="domain" description="Zn(2)-C6 fungal-type" evidence="4">
    <location>
        <begin position="51"/>
        <end position="80"/>
    </location>
</feature>
<gene>
    <name evidence="5" type="ORF">AMAG_14042</name>
</gene>
<feature type="compositionally biased region" description="Low complexity" evidence="3">
    <location>
        <begin position="182"/>
        <end position="197"/>
    </location>
</feature>
<feature type="compositionally biased region" description="Pro residues" evidence="3">
    <location>
        <begin position="984"/>
        <end position="996"/>
    </location>
</feature>
<feature type="region of interest" description="Disordered" evidence="3">
    <location>
        <begin position="971"/>
        <end position="1038"/>
    </location>
</feature>
<feature type="region of interest" description="Disordered" evidence="3">
    <location>
        <begin position="86"/>
        <end position="138"/>
    </location>
</feature>
<dbReference type="Gene3D" id="4.10.240.10">
    <property type="entry name" value="Zn(2)-C6 fungal-type DNA-binding domain"/>
    <property type="match status" value="1"/>
</dbReference>
<evidence type="ECO:0000256" key="2">
    <source>
        <dbReference type="ARBA" id="ARBA00023242"/>
    </source>
</evidence>
<dbReference type="GO" id="GO:0006351">
    <property type="term" value="P:DNA-templated transcription"/>
    <property type="evidence" value="ECO:0007669"/>
    <property type="project" value="InterPro"/>
</dbReference>
<keyword evidence="2" id="KW-0539">Nucleus</keyword>
<name>A0A0L0T419_ALLM3</name>
<keyword evidence="6" id="KW-1185">Reference proteome</keyword>
<dbReference type="OrthoDB" id="4456959at2759"/>
<organism evidence="5 6">
    <name type="scientific">Allomyces macrogynus (strain ATCC 38327)</name>
    <name type="common">Allomyces javanicus var. macrogynus</name>
    <dbReference type="NCBI Taxonomy" id="578462"/>
    <lineage>
        <taxon>Eukaryota</taxon>
        <taxon>Fungi</taxon>
        <taxon>Fungi incertae sedis</taxon>
        <taxon>Blastocladiomycota</taxon>
        <taxon>Blastocladiomycetes</taxon>
        <taxon>Blastocladiales</taxon>
        <taxon>Blastocladiaceae</taxon>
        <taxon>Allomyces</taxon>
    </lineage>
</organism>
<dbReference type="InterPro" id="IPR050987">
    <property type="entry name" value="AtrR-like"/>
</dbReference>
<evidence type="ECO:0000313" key="5">
    <source>
        <dbReference type="EMBL" id="KNE69472.1"/>
    </source>
</evidence>
<dbReference type="AlphaFoldDB" id="A0A0L0T419"/>